<feature type="domain" description="Amidohydrolase 3" evidence="1">
    <location>
        <begin position="68"/>
        <end position="536"/>
    </location>
</feature>
<dbReference type="InterPro" id="IPR013108">
    <property type="entry name" value="Amidohydro_3"/>
</dbReference>
<dbReference type="CDD" id="cd01300">
    <property type="entry name" value="YtcJ_like"/>
    <property type="match status" value="1"/>
</dbReference>
<protein>
    <submittedName>
        <fullName evidence="2">Amidohydrolase</fullName>
        <ecNumber evidence="2">3.5.-.-</ecNumber>
    </submittedName>
</protein>
<dbReference type="EMBL" id="JBHSCL010000004">
    <property type="protein sequence ID" value="MFC4219431.1"/>
    <property type="molecule type" value="Genomic_DNA"/>
</dbReference>
<dbReference type="InterPro" id="IPR032466">
    <property type="entry name" value="Metal_Hydrolase"/>
</dbReference>
<dbReference type="Gene3D" id="3.20.20.140">
    <property type="entry name" value="Metal-dependent hydrolases"/>
    <property type="match status" value="1"/>
</dbReference>
<proteinExistence type="predicted"/>
<dbReference type="RefSeq" id="WP_379762820.1">
    <property type="nucleotide sequence ID" value="NZ_JBHSCL010000004.1"/>
</dbReference>
<dbReference type="Proteomes" id="UP001595841">
    <property type="component" value="Unassembled WGS sequence"/>
</dbReference>
<dbReference type="InterPro" id="IPR033932">
    <property type="entry name" value="YtcJ-like"/>
</dbReference>
<sequence>MKKFFLFCSVVLFLACNSKEEVDLIVYNANIYTVDKDFSKACCVAIKGGKFVAVAETADIFKKYTAKEELDAEGKTIVPGLIDAHCHFYGLGLNQQVVDLVGTSSFEEILEKVVAFQKERPSNFIMGRGWDQNDWEVKEFPTKAQLDELFPDTPVALERIDGHALVVNQKALDLAGITEETEVSGGEIVKKDGKITGVLVDNPMGMIYAVMPQPSKESQIQALKDAEEICLDYGLTTVNDAGLDRHTIELIDSLQQAGELSIRVYAMVSNSPDNLDYFLNKGIIKTDELNVRSVKVYGDGALGSRGAALRAPYSDQHGHFGAMVTPVDQIGALAERIAASEYQMNTHAIGDSANIVVLRAYQKALEGKQDRRWKVEHAQVISQPDFEYFEKGIIPSVQPTHATSDMYWAEDRLGPDRVKGAYAYKQLLEKAGLVALGTDFPVEQVSPFLTFYAAVARQDLENYPEGGYQMENALSREETLKGMTIWAAYSNFEENEKGSIESGKFADFVILSDDIMTMPIDSVPNLKAEQVFVGGEKMK</sequence>
<dbReference type="InterPro" id="IPR011059">
    <property type="entry name" value="Metal-dep_hydrolase_composite"/>
</dbReference>
<organism evidence="2 3">
    <name type="scientific">Flagellimonas marina</name>
    <dbReference type="NCBI Taxonomy" id="1775168"/>
    <lineage>
        <taxon>Bacteria</taxon>
        <taxon>Pseudomonadati</taxon>
        <taxon>Bacteroidota</taxon>
        <taxon>Flavobacteriia</taxon>
        <taxon>Flavobacteriales</taxon>
        <taxon>Flavobacteriaceae</taxon>
        <taxon>Flagellimonas</taxon>
    </lineage>
</organism>
<dbReference type="Gene3D" id="3.10.310.70">
    <property type="match status" value="1"/>
</dbReference>
<accession>A0ABV8PJK3</accession>
<dbReference type="SUPFAM" id="SSF51556">
    <property type="entry name" value="Metallo-dependent hydrolases"/>
    <property type="match status" value="1"/>
</dbReference>
<evidence type="ECO:0000313" key="2">
    <source>
        <dbReference type="EMBL" id="MFC4219431.1"/>
    </source>
</evidence>
<dbReference type="Gene3D" id="2.30.40.10">
    <property type="entry name" value="Urease, subunit C, domain 1"/>
    <property type="match status" value="1"/>
</dbReference>
<name>A0ABV8PJK3_9FLAO</name>
<dbReference type="PANTHER" id="PTHR22642">
    <property type="entry name" value="IMIDAZOLONEPROPIONASE"/>
    <property type="match status" value="1"/>
</dbReference>
<dbReference type="PANTHER" id="PTHR22642:SF2">
    <property type="entry name" value="PROTEIN LONG AFTER FAR-RED 3"/>
    <property type="match status" value="1"/>
</dbReference>
<keyword evidence="2" id="KW-0378">Hydrolase</keyword>
<dbReference type="PROSITE" id="PS51257">
    <property type="entry name" value="PROKAR_LIPOPROTEIN"/>
    <property type="match status" value="1"/>
</dbReference>
<reference evidence="3" key="1">
    <citation type="journal article" date="2019" name="Int. J. Syst. Evol. Microbiol.">
        <title>The Global Catalogue of Microorganisms (GCM) 10K type strain sequencing project: providing services to taxonomists for standard genome sequencing and annotation.</title>
        <authorList>
            <consortium name="The Broad Institute Genomics Platform"/>
            <consortium name="The Broad Institute Genome Sequencing Center for Infectious Disease"/>
            <person name="Wu L."/>
            <person name="Ma J."/>
        </authorList>
    </citation>
    <scope>NUCLEOTIDE SEQUENCE [LARGE SCALE GENOMIC DNA]</scope>
    <source>
        <strain evidence="3">CGMCC 1.15774</strain>
    </source>
</reference>
<dbReference type="GO" id="GO:0016787">
    <property type="term" value="F:hydrolase activity"/>
    <property type="evidence" value="ECO:0007669"/>
    <property type="project" value="UniProtKB-KW"/>
</dbReference>
<keyword evidence="3" id="KW-1185">Reference proteome</keyword>
<evidence type="ECO:0000259" key="1">
    <source>
        <dbReference type="Pfam" id="PF07969"/>
    </source>
</evidence>
<dbReference type="SUPFAM" id="SSF51338">
    <property type="entry name" value="Composite domain of metallo-dependent hydrolases"/>
    <property type="match status" value="1"/>
</dbReference>
<dbReference type="Pfam" id="PF07969">
    <property type="entry name" value="Amidohydro_3"/>
    <property type="match status" value="1"/>
</dbReference>
<comment type="caution">
    <text evidence="2">The sequence shown here is derived from an EMBL/GenBank/DDBJ whole genome shotgun (WGS) entry which is preliminary data.</text>
</comment>
<gene>
    <name evidence="2" type="ORF">ACFOWS_04770</name>
</gene>
<evidence type="ECO:0000313" key="3">
    <source>
        <dbReference type="Proteomes" id="UP001595841"/>
    </source>
</evidence>
<dbReference type="EC" id="3.5.-.-" evidence="2"/>